<dbReference type="SUPFAM" id="SSF50370">
    <property type="entry name" value="Ricin B-like lectins"/>
    <property type="match status" value="1"/>
</dbReference>
<gene>
    <name evidence="2" type="ORF">ACFQZ8_09915</name>
</gene>
<evidence type="ECO:0000259" key="1">
    <source>
        <dbReference type="Pfam" id="PF14200"/>
    </source>
</evidence>
<name>A0ABW3A0M8_9ACTN</name>
<dbReference type="Pfam" id="PF14200">
    <property type="entry name" value="RicinB_lectin_2"/>
    <property type="match status" value="1"/>
</dbReference>
<reference evidence="3" key="1">
    <citation type="journal article" date="2019" name="Int. J. Syst. Evol. Microbiol.">
        <title>The Global Catalogue of Microorganisms (GCM) 10K type strain sequencing project: providing services to taxonomists for standard genome sequencing and annotation.</title>
        <authorList>
            <consortium name="The Broad Institute Genomics Platform"/>
            <consortium name="The Broad Institute Genome Sequencing Center for Infectious Disease"/>
            <person name="Wu L."/>
            <person name="Ma J."/>
        </authorList>
    </citation>
    <scope>NUCLEOTIDE SEQUENCE [LARGE SCALE GENOMIC DNA]</scope>
    <source>
        <strain evidence="3">JCM 32148</strain>
    </source>
</reference>
<dbReference type="EMBL" id="JBHTHM010000349">
    <property type="protein sequence ID" value="MFD0784229.1"/>
    <property type="molecule type" value="Genomic_DNA"/>
</dbReference>
<proteinExistence type="predicted"/>
<dbReference type="PROSITE" id="PS50231">
    <property type="entry name" value="RICIN_B_LECTIN"/>
    <property type="match status" value="1"/>
</dbReference>
<feature type="non-terminal residue" evidence="2">
    <location>
        <position position="1"/>
    </location>
</feature>
<sequence length="66" mass="7164">ASVVQWADNGAGDHRWRLRYGADGYFRIQCAVGGRVLGVSEASTATGAQVVLEDDNGADDHLWRFV</sequence>
<protein>
    <submittedName>
        <fullName evidence="2">RICIN domain-containing protein</fullName>
    </submittedName>
</protein>
<evidence type="ECO:0000313" key="2">
    <source>
        <dbReference type="EMBL" id="MFD0784229.1"/>
    </source>
</evidence>
<keyword evidence="3" id="KW-1185">Reference proteome</keyword>
<dbReference type="CDD" id="cd00161">
    <property type="entry name" value="beta-trefoil_Ricin-like"/>
    <property type="match status" value="1"/>
</dbReference>
<dbReference type="InterPro" id="IPR000772">
    <property type="entry name" value="Ricin_B_lectin"/>
</dbReference>
<dbReference type="Proteomes" id="UP001597053">
    <property type="component" value="Unassembled WGS sequence"/>
</dbReference>
<accession>A0ABW3A0M8</accession>
<organism evidence="2 3">
    <name type="scientific">Micromonospora azadirachtae</name>
    <dbReference type="NCBI Taxonomy" id="1970735"/>
    <lineage>
        <taxon>Bacteria</taxon>
        <taxon>Bacillati</taxon>
        <taxon>Actinomycetota</taxon>
        <taxon>Actinomycetes</taxon>
        <taxon>Micromonosporales</taxon>
        <taxon>Micromonosporaceae</taxon>
        <taxon>Micromonospora</taxon>
    </lineage>
</organism>
<dbReference type="InterPro" id="IPR035992">
    <property type="entry name" value="Ricin_B-like_lectins"/>
</dbReference>
<comment type="caution">
    <text evidence="2">The sequence shown here is derived from an EMBL/GenBank/DDBJ whole genome shotgun (WGS) entry which is preliminary data.</text>
</comment>
<evidence type="ECO:0000313" key="3">
    <source>
        <dbReference type="Proteomes" id="UP001597053"/>
    </source>
</evidence>
<dbReference type="Gene3D" id="2.80.10.50">
    <property type="match status" value="1"/>
</dbReference>
<feature type="domain" description="Ricin B lectin" evidence="1">
    <location>
        <begin position="15"/>
        <end position="65"/>
    </location>
</feature>